<evidence type="ECO:0000313" key="2">
    <source>
        <dbReference type="Proteomes" id="UP001207430"/>
    </source>
</evidence>
<protein>
    <submittedName>
        <fullName evidence="1">Class II holin family protein</fullName>
    </submittedName>
</protein>
<proteinExistence type="predicted"/>
<organism evidence="1 2">
    <name type="scientific">Citrobacter portucalensis</name>
    <dbReference type="NCBI Taxonomy" id="1639133"/>
    <lineage>
        <taxon>Bacteria</taxon>
        <taxon>Pseudomonadati</taxon>
        <taxon>Pseudomonadota</taxon>
        <taxon>Gammaproteobacteria</taxon>
        <taxon>Enterobacterales</taxon>
        <taxon>Enterobacteriaceae</taxon>
        <taxon>Citrobacter</taxon>
        <taxon>Citrobacter freundii complex</taxon>
    </lineage>
</organism>
<dbReference type="RefSeq" id="WP_265639629.1">
    <property type="nucleotide sequence ID" value="NZ_JALGBJ010000037.1"/>
</dbReference>
<gene>
    <name evidence="1" type="ORF">NLN86_15220</name>
</gene>
<comment type="caution">
    <text evidence="1">The sequence shown here is derived from an EMBL/GenBank/DDBJ whole genome shotgun (WGS) entry which is preliminary data.</text>
</comment>
<dbReference type="Proteomes" id="UP001207430">
    <property type="component" value="Unassembled WGS sequence"/>
</dbReference>
<name>A0AAW5W6W0_9ENTR</name>
<dbReference type="InterPro" id="IPR007054">
    <property type="entry name" value="Lysis_S"/>
</dbReference>
<dbReference type="AlphaFoldDB" id="A0AAW5W6W0"/>
<dbReference type="GO" id="GO:0001907">
    <property type="term" value="P:symbiont-mediated killing of host cell"/>
    <property type="evidence" value="ECO:0007669"/>
    <property type="project" value="InterPro"/>
</dbReference>
<dbReference type="EMBL" id="JANDBG010000012">
    <property type="protein sequence ID" value="MCX9002994.1"/>
    <property type="molecule type" value="Genomic_DNA"/>
</dbReference>
<evidence type="ECO:0000313" key="1">
    <source>
        <dbReference type="EMBL" id="MCX9002994.1"/>
    </source>
</evidence>
<reference evidence="1" key="1">
    <citation type="submission" date="2022-07" db="EMBL/GenBank/DDBJ databases">
        <title>Genome Sequence of Citrobacter portucalensis from Edible Snails.</title>
        <authorList>
            <person name="Okafor A.C."/>
            <person name="Ogbo F.C."/>
            <person name="Ruppitsch W."/>
            <person name="Allerberger F."/>
        </authorList>
    </citation>
    <scope>NUCLEOTIDE SEQUENCE</scope>
    <source>
        <strain evidence="1">Igbk 7</strain>
    </source>
</reference>
<dbReference type="GO" id="GO:0140911">
    <property type="term" value="F:pore-forming activity"/>
    <property type="evidence" value="ECO:0007669"/>
    <property type="project" value="InterPro"/>
</dbReference>
<dbReference type="Pfam" id="PF04971">
    <property type="entry name" value="Phage_holin_2_1"/>
    <property type="match status" value="1"/>
</dbReference>
<accession>A0AAW5W6W0</accession>
<sequence length="47" mass="4717">MSKLVTGVALGTSGGTILNAVLTKLNPDEWSAIGVLARIAGIVITGH</sequence>